<proteinExistence type="predicted"/>
<dbReference type="InterPro" id="IPR049227">
    <property type="entry name" value="DUF6824"/>
</dbReference>
<feature type="compositionally biased region" description="Basic and acidic residues" evidence="1">
    <location>
        <begin position="38"/>
        <end position="55"/>
    </location>
</feature>
<sequence>MNEQFDLLDLSQNEPPHGQPISQKRGSLARSGTCTSDPMRRSLQDRDSSECKDPDPDSDSLISQKRGSLVYRPVSAPMRRSMPSPGSNDDNNSGFDSDIRKENKRGHSSLNSSCPPDFDISSAPSCLSIDVGDTDLLAVEHEDGKRQRGYCKEGSLVSRFLRKLLLPSLSSLKFISDSKLSTSASKLSGLDIEKKEHAPGICDSPDAKETCGSQPSQDELEKNLLDRIEKMISCNSIASFDICEEADEDSSDSDDNDAPHESTVVSPIDLSKPFTETDLRSLFKALSSPLSCTSLPTNNVSSDGIDADFDAVLSSMDLTEKCRDTLKEIKKISSLENVSRTRPKLSRSINGLGASTPEVVDSTQISSSAPGTSVSLPTDNDIMLGKGAKSNNHSGNIRFRETVESMKPCYREQGTSKKGKKKVTLDCLKKIHAYGGRFLELVSVNPETWVVVQDNKAREKISQRIREKK</sequence>
<reference evidence="3" key="1">
    <citation type="submission" date="2021-01" db="EMBL/GenBank/DDBJ databases">
        <authorList>
            <person name="Corre E."/>
            <person name="Pelletier E."/>
            <person name="Niang G."/>
            <person name="Scheremetjew M."/>
            <person name="Finn R."/>
            <person name="Kale V."/>
            <person name="Holt S."/>
            <person name="Cochrane G."/>
            <person name="Meng A."/>
            <person name="Brown T."/>
            <person name="Cohen L."/>
        </authorList>
    </citation>
    <scope>NUCLEOTIDE SEQUENCE</scope>
    <source>
        <strain evidence="3">MM31A-1</strain>
    </source>
</reference>
<organism evidence="3">
    <name type="scientific">Chaetoceros debilis</name>
    <dbReference type="NCBI Taxonomy" id="122233"/>
    <lineage>
        <taxon>Eukaryota</taxon>
        <taxon>Sar</taxon>
        <taxon>Stramenopiles</taxon>
        <taxon>Ochrophyta</taxon>
        <taxon>Bacillariophyta</taxon>
        <taxon>Coscinodiscophyceae</taxon>
        <taxon>Chaetocerotophycidae</taxon>
        <taxon>Chaetocerotales</taxon>
        <taxon>Chaetocerotaceae</taxon>
        <taxon>Chaetoceros</taxon>
    </lineage>
</organism>
<feature type="region of interest" description="Disordered" evidence="1">
    <location>
        <begin position="1"/>
        <end position="116"/>
    </location>
</feature>
<dbReference type="AlphaFoldDB" id="A0A7S3PY48"/>
<protein>
    <recommendedName>
        <fullName evidence="2">DUF6824 domain-containing protein</fullName>
    </recommendedName>
</protein>
<evidence type="ECO:0000259" key="2">
    <source>
        <dbReference type="Pfam" id="PF20710"/>
    </source>
</evidence>
<evidence type="ECO:0000256" key="1">
    <source>
        <dbReference type="SAM" id="MobiDB-lite"/>
    </source>
</evidence>
<gene>
    <name evidence="3" type="ORF">CDEB00056_LOCUS4424</name>
</gene>
<feature type="compositionally biased region" description="Polar residues" evidence="1">
    <location>
        <begin position="10"/>
        <end position="36"/>
    </location>
</feature>
<evidence type="ECO:0000313" key="3">
    <source>
        <dbReference type="EMBL" id="CAE0459583.1"/>
    </source>
</evidence>
<dbReference type="EMBL" id="HBIO01006105">
    <property type="protein sequence ID" value="CAE0459583.1"/>
    <property type="molecule type" value="Transcribed_RNA"/>
</dbReference>
<feature type="compositionally biased region" description="Low complexity" evidence="1">
    <location>
        <begin position="83"/>
        <end position="96"/>
    </location>
</feature>
<name>A0A7S3PY48_9STRA</name>
<dbReference type="Pfam" id="PF20710">
    <property type="entry name" value="DUF6824"/>
    <property type="match status" value="1"/>
</dbReference>
<feature type="region of interest" description="Disordered" evidence="1">
    <location>
        <begin position="198"/>
        <end position="218"/>
    </location>
</feature>
<feature type="region of interest" description="Disordered" evidence="1">
    <location>
        <begin position="346"/>
        <end position="376"/>
    </location>
</feature>
<feature type="compositionally biased region" description="Polar residues" evidence="1">
    <location>
        <begin position="361"/>
        <end position="376"/>
    </location>
</feature>
<accession>A0A7S3PY48</accession>
<feature type="domain" description="DUF6824" evidence="2">
    <location>
        <begin position="381"/>
        <end position="467"/>
    </location>
</feature>